<dbReference type="Proteomes" id="UP000079169">
    <property type="component" value="Unplaced"/>
</dbReference>
<dbReference type="AlphaFoldDB" id="A0A3Q0IXE9"/>
<sequence>MGTPNGLMATLYVIFGVTLIMTLVGGSIDLLFIGTGAGGASKLRGSTSMAIRLQDGEVWMFDCGEGTGLRLNEVYVKPSKISAIFITHLHGDHAWGLPGVLCSHWNCNDTIQKRGKTGFHIFGPRGIRKLLRTQLLLSRSMCMFQFTVHEMIPLDCQYDNKEEADYYKNIETADGHMHPQEILGQDIKAHIGPDGHPRWHLVNDSRGSIIAGKIQHRLPTFGFTFVESSPIPNINTYLLRNKYNLTPGVEYGMLQRGIAVHLPNNITIHPSEVLMNKIRGRKITILGDTSNPWPMVGIARGSDVLVHEATHLKHQKEAAEFYGHSTPTMAVRFAKAVNARLLILSHISQRVVSRPGVGGRGLNKTTFTTDDVMNEAIDELFRYRYRNLSMIIAEDGTVLRLEKKHNYSSRSRPWYYLTRLKKTLSVHRTVFESIPIIYQRPPSNYNHKFKQNTFLPPLNMLTNFSRHKFLKYYNQTDLKLVQLNSNPNGGPGVAIWTKRPFYKSIPVNILEYWSRWCSV</sequence>
<dbReference type="PaxDb" id="121845-A0A3Q0IXE9"/>
<evidence type="ECO:0000256" key="2">
    <source>
        <dbReference type="ARBA" id="ARBA00011738"/>
    </source>
</evidence>
<evidence type="ECO:0000256" key="5">
    <source>
        <dbReference type="ARBA" id="ARBA00022723"/>
    </source>
</evidence>
<reference evidence="12" key="1">
    <citation type="submission" date="2025-08" db="UniProtKB">
        <authorList>
            <consortium name="RefSeq"/>
        </authorList>
    </citation>
    <scope>IDENTIFICATION</scope>
</reference>
<dbReference type="InterPro" id="IPR036866">
    <property type="entry name" value="RibonucZ/Hydroxyglut_hydro"/>
</dbReference>
<keyword evidence="9" id="KW-0472">Membrane</keyword>
<dbReference type="GeneID" id="103511324"/>
<keyword evidence="8" id="KW-0862">Zinc</keyword>
<keyword evidence="9" id="KW-1133">Transmembrane helix</keyword>
<dbReference type="GO" id="GO:0005634">
    <property type="term" value="C:nucleus"/>
    <property type="evidence" value="ECO:0007669"/>
    <property type="project" value="TreeGrafter"/>
</dbReference>
<keyword evidence="7" id="KW-0378">Hydrolase</keyword>
<protein>
    <submittedName>
        <fullName evidence="12">Zinc phosphodiesterase ELAC protein 1-like isoform X2</fullName>
    </submittedName>
</protein>
<keyword evidence="3" id="KW-0819">tRNA processing</keyword>
<dbReference type="GO" id="GO:0046872">
    <property type="term" value="F:metal ion binding"/>
    <property type="evidence" value="ECO:0007669"/>
    <property type="project" value="UniProtKB-KW"/>
</dbReference>
<comment type="cofactor">
    <cofactor evidence="1">
        <name>Zn(2+)</name>
        <dbReference type="ChEBI" id="CHEBI:29105"/>
    </cofactor>
</comment>
<keyword evidence="11" id="KW-1185">Reference proteome</keyword>
<dbReference type="RefSeq" id="XP_026680921.1">
    <property type="nucleotide sequence ID" value="XM_026825120.1"/>
</dbReference>
<evidence type="ECO:0000259" key="10">
    <source>
        <dbReference type="Pfam" id="PF00753"/>
    </source>
</evidence>
<keyword evidence="4" id="KW-0540">Nuclease</keyword>
<proteinExistence type="inferred from homology"/>
<evidence type="ECO:0000256" key="6">
    <source>
        <dbReference type="ARBA" id="ARBA00022759"/>
    </source>
</evidence>
<evidence type="ECO:0000256" key="1">
    <source>
        <dbReference type="ARBA" id="ARBA00001947"/>
    </source>
</evidence>
<keyword evidence="6" id="KW-0255">Endonuclease</keyword>
<evidence type="ECO:0000256" key="4">
    <source>
        <dbReference type="ARBA" id="ARBA00022722"/>
    </source>
</evidence>
<gene>
    <name evidence="12" type="primary">LOC103511324</name>
</gene>
<dbReference type="HAMAP" id="MF_01818">
    <property type="entry name" value="RNase_Z_BN"/>
    <property type="match status" value="1"/>
</dbReference>
<evidence type="ECO:0000256" key="3">
    <source>
        <dbReference type="ARBA" id="ARBA00022694"/>
    </source>
</evidence>
<comment type="subunit">
    <text evidence="2">Homodimer.</text>
</comment>
<name>A0A3Q0IXE9_DIACI</name>
<feature type="transmembrane region" description="Helical" evidence="9">
    <location>
        <begin position="12"/>
        <end position="34"/>
    </location>
</feature>
<evidence type="ECO:0000256" key="7">
    <source>
        <dbReference type="ARBA" id="ARBA00022801"/>
    </source>
</evidence>
<keyword evidence="9" id="KW-0812">Transmembrane</keyword>
<dbReference type="GO" id="GO:0042781">
    <property type="term" value="F:3'-tRNA processing endoribonuclease activity"/>
    <property type="evidence" value="ECO:0007669"/>
    <property type="project" value="TreeGrafter"/>
</dbReference>
<dbReference type="Gene3D" id="3.60.15.10">
    <property type="entry name" value="Ribonuclease Z/Hydroxyacylglutathione hydrolase-like"/>
    <property type="match status" value="1"/>
</dbReference>
<dbReference type="PANTHER" id="PTHR46018">
    <property type="entry name" value="ZINC PHOSPHODIESTERASE ELAC PROTEIN 1"/>
    <property type="match status" value="1"/>
</dbReference>
<evidence type="ECO:0000256" key="8">
    <source>
        <dbReference type="ARBA" id="ARBA00022833"/>
    </source>
</evidence>
<dbReference type="SUPFAM" id="SSF56281">
    <property type="entry name" value="Metallo-hydrolase/oxidoreductase"/>
    <property type="match status" value="1"/>
</dbReference>
<dbReference type="InterPro" id="IPR013471">
    <property type="entry name" value="RNase_Z/BN"/>
</dbReference>
<accession>A0A3Q0IXE9</accession>
<evidence type="ECO:0000313" key="12">
    <source>
        <dbReference type="RefSeq" id="XP_026680921.1"/>
    </source>
</evidence>
<dbReference type="STRING" id="121845.A0A3Q0IXE9"/>
<dbReference type="PANTHER" id="PTHR46018:SF2">
    <property type="entry name" value="ZINC PHOSPHODIESTERASE ELAC PROTEIN 1"/>
    <property type="match status" value="1"/>
</dbReference>
<feature type="domain" description="Metallo-beta-lactamase" evidence="10">
    <location>
        <begin position="44"/>
        <end position="106"/>
    </location>
</feature>
<evidence type="ECO:0000313" key="11">
    <source>
        <dbReference type="Proteomes" id="UP000079169"/>
    </source>
</evidence>
<dbReference type="InterPro" id="IPR001279">
    <property type="entry name" value="Metallo-B-lactamas"/>
</dbReference>
<evidence type="ECO:0000256" key="9">
    <source>
        <dbReference type="SAM" id="Phobius"/>
    </source>
</evidence>
<dbReference type="Pfam" id="PF00753">
    <property type="entry name" value="Lactamase_B"/>
    <property type="match status" value="1"/>
</dbReference>
<keyword evidence="5" id="KW-0479">Metal-binding</keyword>
<organism evidence="11 12">
    <name type="scientific">Diaphorina citri</name>
    <name type="common">Asian citrus psyllid</name>
    <dbReference type="NCBI Taxonomy" id="121845"/>
    <lineage>
        <taxon>Eukaryota</taxon>
        <taxon>Metazoa</taxon>
        <taxon>Ecdysozoa</taxon>
        <taxon>Arthropoda</taxon>
        <taxon>Hexapoda</taxon>
        <taxon>Insecta</taxon>
        <taxon>Pterygota</taxon>
        <taxon>Neoptera</taxon>
        <taxon>Paraneoptera</taxon>
        <taxon>Hemiptera</taxon>
        <taxon>Sternorrhyncha</taxon>
        <taxon>Psylloidea</taxon>
        <taxon>Psyllidae</taxon>
        <taxon>Diaphorininae</taxon>
        <taxon>Diaphorina</taxon>
    </lineage>
</organism>